<feature type="domain" description="CobW C-terminal" evidence="3">
    <location>
        <begin position="33"/>
        <end position="121"/>
    </location>
</feature>
<dbReference type="EMBL" id="FUKO01000007">
    <property type="protein sequence ID" value="SJN18628.1"/>
    <property type="molecule type" value="Genomic_DNA"/>
</dbReference>
<gene>
    <name evidence="4" type="ORF">FM104_01870</name>
</gene>
<organism evidence="4 5">
    <name type="scientific">Microbacterium esteraromaticum</name>
    <dbReference type="NCBI Taxonomy" id="57043"/>
    <lineage>
        <taxon>Bacteria</taxon>
        <taxon>Bacillati</taxon>
        <taxon>Actinomycetota</taxon>
        <taxon>Actinomycetes</taxon>
        <taxon>Micrococcales</taxon>
        <taxon>Microbacteriaceae</taxon>
        <taxon>Microbacterium</taxon>
    </lineage>
</organism>
<protein>
    <submittedName>
        <fullName evidence="4">Putative metal chaperone, involved in Zn homeostasis, GTPase of COG0523 family</fullName>
    </submittedName>
</protein>
<dbReference type="Gene3D" id="3.30.1220.10">
    <property type="entry name" value="CobW-like, C-terminal domain"/>
    <property type="match status" value="1"/>
</dbReference>
<dbReference type="GO" id="GO:0000166">
    <property type="term" value="F:nucleotide binding"/>
    <property type="evidence" value="ECO:0007669"/>
    <property type="project" value="UniProtKB-KW"/>
</dbReference>
<dbReference type="Proteomes" id="UP000196320">
    <property type="component" value="Unassembled WGS sequence"/>
</dbReference>
<accession>A0A1R4IFS8</accession>
<dbReference type="InterPro" id="IPR036627">
    <property type="entry name" value="CobW-likC_sf"/>
</dbReference>
<evidence type="ECO:0000256" key="1">
    <source>
        <dbReference type="ARBA" id="ARBA00022741"/>
    </source>
</evidence>
<keyword evidence="1" id="KW-0547">Nucleotide-binding</keyword>
<dbReference type="SUPFAM" id="SSF90002">
    <property type="entry name" value="Hypothetical protein YjiA, C-terminal domain"/>
    <property type="match status" value="1"/>
</dbReference>
<sequence length="128" mass="14000">MFDTAVDDDPVDELPLARLLREDAHGHDDHEHARAVSVALPGPVCPSALIDLLEDPPPGAYRVKGRVSVLGPRADRGYVVNLVGHMIRIAPLPDPPPVGELVVIGVDLDQDAAQRRARHHRRRARRAT</sequence>
<dbReference type="AlphaFoldDB" id="A0A1R4IFS8"/>
<keyword evidence="5" id="KW-1185">Reference proteome</keyword>
<evidence type="ECO:0000259" key="3">
    <source>
        <dbReference type="SMART" id="SM00833"/>
    </source>
</evidence>
<dbReference type="InterPro" id="IPR011629">
    <property type="entry name" value="CobW-like_C"/>
</dbReference>
<reference evidence="4 5" key="1">
    <citation type="submission" date="2017-02" db="EMBL/GenBank/DDBJ databases">
        <authorList>
            <person name="Peterson S.W."/>
        </authorList>
    </citation>
    <scope>NUCLEOTIDE SEQUENCE [LARGE SCALE GENOMIC DNA]</scope>
    <source>
        <strain evidence="4 5">B Mb 05.01</strain>
    </source>
</reference>
<dbReference type="SMART" id="SM00833">
    <property type="entry name" value="CobW_C"/>
    <property type="match status" value="1"/>
</dbReference>
<evidence type="ECO:0000313" key="5">
    <source>
        <dbReference type="Proteomes" id="UP000196320"/>
    </source>
</evidence>
<evidence type="ECO:0000256" key="2">
    <source>
        <dbReference type="ARBA" id="ARBA00023186"/>
    </source>
</evidence>
<dbReference type="RefSeq" id="WP_256971471.1">
    <property type="nucleotide sequence ID" value="NZ_FUKO01000007.1"/>
</dbReference>
<evidence type="ECO:0000313" key="4">
    <source>
        <dbReference type="EMBL" id="SJN18628.1"/>
    </source>
</evidence>
<keyword evidence="2" id="KW-0143">Chaperone</keyword>
<dbReference type="Pfam" id="PF07683">
    <property type="entry name" value="CobW_C"/>
    <property type="match status" value="1"/>
</dbReference>
<proteinExistence type="predicted"/>
<name>A0A1R4IFS8_9MICO</name>